<dbReference type="AlphaFoldDB" id="A0A173WI17"/>
<sequence length="285" mass="33136">MIYTKKANFPYPILMNFTDDYTDARFELDVNIRDNSDEYIVDVMWDISSKYITGLLRNKKASLYLIIKSKDNQFYELQYSRNPQIIIPRRKLCINTRTVMQLIIQVREDIDFSDNYDLDTFYENTKSEICIKKGNALGFSNIVVFDGSQNKPLDLFERKVDKDIKSDVEISLGTETILITYKNEELQFSGIQNSKELNYPYIYMGLQKALMQFLYHNNPISVEEGIQIDEMDPPGSALELKLYSLMQAKNVTELSMDNMDEVIYKISDNLLARYKDAVRGLGNAN</sequence>
<accession>A0A173WI17</accession>
<reference evidence="1 2" key="1">
    <citation type="submission" date="2015-09" db="EMBL/GenBank/DDBJ databases">
        <authorList>
            <consortium name="Pathogen Informatics"/>
        </authorList>
    </citation>
    <scope>NUCLEOTIDE SEQUENCE [LARGE SCALE GENOMIC DNA]</scope>
    <source>
        <strain evidence="1 2">2789STDY5608838</strain>
    </source>
</reference>
<dbReference type="Proteomes" id="UP000095447">
    <property type="component" value="Unassembled WGS sequence"/>
</dbReference>
<dbReference type="EMBL" id="CYZA01000001">
    <property type="protein sequence ID" value="CUN39133.1"/>
    <property type="molecule type" value="Genomic_DNA"/>
</dbReference>
<proteinExistence type="predicted"/>
<protein>
    <submittedName>
        <fullName evidence="1">Uncharacterized protein</fullName>
    </submittedName>
</protein>
<gene>
    <name evidence="1" type="ORF">ERS852395_00169</name>
</gene>
<name>A0A173WI17_9FIRM</name>
<dbReference type="RefSeq" id="WP_055052448.1">
    <property type="nucleotide sequence ID" value="NZ_CYZA01000001.1"/>
</dbReference>
<evidence type="ECO:0000313" key="1">
    <source>
        <dbReference type="EMBL" id="CUN39133.1"/>
    </source>
</evidence>
<evidence type="ECO:0000313" key="2">
    <source>
        <dbReference type="Proteomes" id="UP000095447"/>
    </source>
</evidence>
<organism evidence="1 2">
    <name type="scientific">Blautia obeum</name>
    <dbReference type="NCBI Taxonomy" id="40520"/>
    <lineage>
        <taxon>Bacteria</taxon>
        <taxon>Bacillati</taxon>
        <taxon>Bacillota</taxon>
        <taxon>Clostridia</taxon>
        <taxon>Lachnospirales</taxon>
        <taxon>Lachnospiraceae</taxon>
        <taxon>Blautia</taxon>
    </lineage>
</organism>